<dbReference type="GO" id="GO:0006099">
    <property type="term" value="P:tricarboxylic acid cycle"/>
    <property type="evidence" value="ECO:0007669"/>
    <property type="project" value="InterPro"/>
</dbReference>
<comment type="cofactor">
    <cofactor evidence="1">
        <name>Mg(2+)</name>
        <dbReference type="ChEBI" id="CHEBI:18420"/>
    </cofactor>
</comment>
<evidence type="ECO:0000256" key="7">
    <source>
        <dbReference type="ARBA" id="ARBA00023239"/>
    </source>
</evidence>
<dbReference type="FunFam" id="1.20.1440.90:FF:000001">
    <property type="entry name" value="Phosphoenolpyruvate carboxylase 1"/>
    <property type="match status" value="1"/>
</dbReference>
<dbReference type="OrthoDB" id="1365747at2759"/>
<gene>
    <name evidence="12" type="ORF">D9Q98_003928</name>
</gene>
<evidence type="ECO:0000256" key="5">
    <source>
        <dbReference type="ARBA" id="ARBA00022490"/>
    </source>
</evidence>
<evidence type="ECO:0000256" key="1">
    <source>
        <dbReference type="ARBA" id="ARBA00001946"/>
    </source>
</evidence>
<dbReference type="SUPFAM" id="SSF51621">
    <property type="entry name" value="Phosphoenolpyruvate/pyruvate domain"/>
    <property type="match status" value="1"/>
</dbReference>
<dbReference type="InterPro" id="IPR018129">
    <property type="entry name" value="PEP_COase_Lys_AS"/>
</dbReference>
<evidence type="ECO:0000256" key="10">
    <source>
        <dbReference type="PROSITE-ProRule" id="PRU10111"/>
    </source>
</evidence>
<keyword evidence="13" id="KW-1185">Reference proteome</keyword>
<feature type="active site" evidence="10">
    <location>
        <position position="165"/>
    </location>
</feature>
<dbReference type="GO" id="GO:0005829">
    <property type="term" value="C:cytosol"/>
    <property type="evidence" value="ECO:0007669"/>
    <property type="project" value="TreeGrafter"/>
</dbReference>
<dbReference type="HAMAP" id="MF_00595">
    <property type="entry name" value="PEPcase_type1"/>
    <property type="match status" value="1"/>
</dbReference>
<dbReference type="PRINTS" id="PR00150">
    <property type="entry name" value="PEPCARBXLASE"/>
</dbReference>
<comment type="subcellular location">
    <subcellularLocation>
        <location evidence="2">Cytoplasm</location>
    </subcellularLocation>
</comment>
<dbReference type="InterPro" id="IPR022805">
    <property type="entry name" value="PEP_COase_bac/pln-type"/>
</dbReference>
<dbReference type="NCBIfam" id="NF000584">
    <property type="entry name" value="PRK00009.1"/>
    <property type="match status" value="1"/>
</dbReference>
<reference evidence="12" key="2">
    <citation type="submission" date="2020-11" db="EMBL/GenBank/DDBJ databases">
        <authorList>
            <person name="Cecchin M."/>
            <person name="Marcolungo L."/>
            <person name="Rossato M."/>
            <person name="Girolomoni L."/>
            <person name="Cosentino E."/>
            <person name="Cuine S."/>
            <person name="Li-Beisson Y."/>
            <person name="Delledonne M."/>
            <person name="Ballottari M."/>
        </authorList>
    </citation>
    <scope>NUCLEOTIDE SEQUENCE</scope>
    <source>
        <strain evidence="12">211/11P</strain>
        <tissue evidence="12">Whole cell</tissue>
    </source>
</reference>
<dbReference type="Pfam" id="PF00311">
    <property type="entry name" value="PEPcase"/>
    <property type="match status" value="1"/>
</dbReference>
<evidence type="ECO:0000256" key="8">
    <source>
        <dbReference type="ARBA" id="ARBA00023300"/>
    </source>
</evidence>
<evidence type="ECO:0000313" key="13">
    <source>
        <dbReference type="Proteomes" id="UP001055712"/>
    </source>
</evidence>
<dbReference type="PANTHER" id="PTHR30523:SF33">
    <property type="entry name" value="PHOSPHOENOLPYRUVATE CARBOXYLASE 3"/>
    <property type="match status" value="1"/>
</dbReference>
<dbReference type="AlphaFoldDB" id="A0A9D4YY26"/>
<dbReference type="InterPro" id="IPR021135">
    <property type="entry name" value="PEP_COase"/>
</dbReference>
<dbReference type="InterPro" id="IPR015813">
    <property type="entry name" value="Pyrv/PenolPyrv_kinase-like_dom"/>
</dbReference>
<evidence type="ECO:0000256" key="2">
    <source>
        <dbReference type="ARBA" id="ARBA00004496"/>
    </source>
</evidence>
<dbReference type="SMR" id="A0A9D4YY26"/>
<protein>
    <recommendedName>
        <fullName evidence="4">phosphoenolpyruvate carboxylase</fullName>
        <ecNumber evidence="4">4.1.1.31</ecNumber>
    </recommendedName>
</protein>
<sequence>MSLMSPSPSGAMGQNLGISSYAIEVNQALLKEDDDLLRQTFLSVFRQHHPQLANKVDVIFALAQAWCMSESDSDFEMLEKRLDALTPDESILVSSAFSQLLNLHNVTEESITARVEKAARLGEVEQATRSTNKSLQRLVNVKGLKPEDIHSALCKQTVGLVFTAHPTQATRQSLLKKYGEIRHAMDRLHNTRLSNYERLECLDEIRSQVQGAWRTDEIRRRKPSPQDESREGLTYFHETIYSGLPVFLRRIDTALKNIGQPMLPLNAKLFSFGAWMGGDRDGNPFVTPDTTRDVVIGARLSAATLLTEQVEKLMYELSMWRATPELKARAQQVQARHAAEGEFLETKKNTYDVVFMSINEPYRLVLSDVRARLQRTKDVLHHCLEHASVNVAEALEADPEAYRDETELLATLHMCYDSLISSGDIHIANSHLLDVLRQVRTFGLYLCKLDIRQESVKHTEAIDAITSYLGLGSYKEWNEEQRMEFLLNELTGKRPLLPPDLPMTPEVADVIGTFRMLAQLPNDSLGAYIISMSHTASDVLAVVLMQKECGMTPMLQVVPLFETLDDLNYAETAMRQLFANPWYFAHINGQQECMIGYSDSGKDAGRLAAAWGLYEVQERLTQVADEFGVHMTLFHGRGGTVGRGGAPAHLAVLSQPPGTIRGTIRVTVQGEVMEQQFGEQESAFHTMDLYTSAVLEATLAPTEQPPKEWRQTMADMARTSCDAYRAVVREDSRFVNFFHSITPVNELGRMNIGSRPAKRRSHGSIDTLRAIPWIFAWTQVRFHLPVWLGVGEALNSMIDAGKLELLQDMFTNWMFFRVTFDMLEMVFAKADPRVVKMYEKALVVEPGLHGFGDELLTKFHDTEQSMLTVMKHSRLLSSSSTAFLQQKLQLRAPYVAPLNILQVSCLKTLRAIEAGKNVDELVPADYKPSEKALALMSRGASKHPFVAGIEDTLIITMKGIASGLKNTG</sequence>
<comment type="caution">
    <text evidence="12">The sequence shown here is derived from an EMBL/GenBank/DDBJ whole genome shotgun (WGS) entry which is preliminary data.</text>
</comment>
<comment type="catalytic activity">
    <reaction evidence="9">
        <text>oxaloacetate + phosphate = phosphoenolpyruvate + hydrogencarbonate</text>
        <dbReference type="Rhea" id="RHEA:28370"/>
        <dbReference type="ChEBI" id="CHEBI:16452"/>
        <dbReference type="ChEBI" id="CHEBI:17544"/>
        <dbReference type="ChEBI" id="CHEBI:43474"/>
        <dbReference type="ChEBI" id="CHEBI:58702"/>
        <dbReference type="EC" id="4.1.1.31"/>
    </reaction>
</comment>
<dbReference type="PANTHER" id="PTHR30523">
    <property type="entry name" value="PHOSPHOENOLPYRUVATE CARBOXYLASE"/>
    <property type="match status" value="1"/>
</dbReference>
<evidence type="ECO:0000256" key="6">
    <source>
        <dbReference type="ARBA" id="ARBA00022842"/>
    </source>
</evidence>
<dbReference type="PROSITE" id="PS00393">
    <property type="entry name" value="PEPCASE_2"/>
    <property type="match status" value="1"/>
</dbReference>
<accession>A0A9D4YY26</accession>
<keyword evidence="6" id="KW-0460">Magnesium</keyword>
<keyword evidence="5" id="KW-0963">Cytoplasm</keyword>
<dbReference type="Proteomes" id="UP001055712">
    <property type="component" value="Unassembled WGS sequence"/>
</dbReference>
<dbReference type="GO" id="GO:0015977">
    <property type="term" value="P:carbon fixation"/>
    <property type="evidence" value="ECO:0007669"/>
    <property type="project" value="UniProtKB-KW"/>
</dbReference>
<name>A0A9D4YY26_CHLVU</name>
<keyword evidence="8" id="KW-0120">Carbon dioxide fixation</keyword>
<reference evidence="12" key="1">
    <citation type="journal article" date="2019" name="Plant J.">
        <title>Chlorella vulgaris genome assembly and annotation reveals the molecular basis for metabolic acclimation to high light conditions.</title>
        <authorList>
            <person name="Cecchin M."/>
            <person name="Marcolungo L."/>
            <person name="Rossato M."/>
            <person name="Girolomoni L."/>
            <person name="Cosentino E."/>
            <person name="Cuine S."/>
            <person name="Li-Beisson Y."/>
            <person name="Delledonne M."/>
            <person name="Ballottari M."/>
        </authorList>
    </citation>
    <scope>NUCLEOTIDE SEQUENCE</scope>
    <source>
        <strain evidence="12">211/11P</strain>
    </source>
</reference>
<keyword evidence="7" id="KW-0456">Lyase</keyword>
<dbReference type="EC" id="4.1.1.31" evidence="4"/>
<proteinExistence type="inferred from homology"/>
<dbReference type="Gene3D" id="1.20.1440.90">
    <property type="entry name" value="Phosphoenolpyruvate/pyruvate domain"/>
    <property type="match status" value="1"/>
</dbReference>
<organism evidence="12 13">
    <name type="scientific">Chlorella vulgaris</name>
    <name type="common">Green alga</name>
    <dbReference type="NCBI Taxonomy" id="3077"/>
    <lineage>
        <taxon>Eukaryota</taxon>
        <taxon>Viridiplantae</taxon>
        <taxon>Chlorophyta</taxon>
        <taxon>core chlorophytes</taxon>
        <taxon>Trebouxiophyceae</taxon>
        <taxon>Chlorellales</taxon>
        <taxon>Chlorellaceae</taxon>
        <taxon>Chlorella clade</taxon>
        <taxon>Chlorella</taxon>
    </lineage>
</organism>
<dbReference type="GO" id="GO:0008964">
    <property type="term" value="F:phosphoenolpyruvate carboxylase activity"/>
    <property type="evidence" value="ECO:0007669"/>
    <property type="project" value="UniProtKB-EC"/>
</dbReference>
<evidence type="ECO:0000256" key="11">
    <source>
        <dbReference type="PROSITE-ProRule" id="PRU10112"/>
    </source>
</evidence>
<evidence type="ECO:0000256" key="9">
    <source>
        <dbReference type="ARBA" id="ARBA00048995"/>
    </source>
</evidence>
<dbReference type="EMBL" id="SIDB01000005">
    <property type="protein sequence ID" value="KAI3432371.1"/>
    <property type="molecule type" value="Genomic_DNA"/>
</dbReference>
<evidence type="ECO:0000256" key="4">
    <source>
        <dbReference type="ARBA" id="ARBA00012305"/>
    </source>
</evidence>
<evidence type="ECO:0000256" key="3">
    <source>
        <dbReference type="ARBA" id="ARBA00008346"/>
    </source>
</evidence>
<dbReference type="InterPro" id="IPR033129">
    <property type="entry name" value="PEPCASE_His_AS"/>
</dbReference>
<comment type="similarity">
    <text evidence="3">Belongs to the PEPCase type 1 family.</text>
</comment>
<feature type="active site" evidence="11">
    <location>
        <position position="602"/>
    </location>
</feature>
<dbReference type="PROSITE" id="PS00781">
    <property type="entry name" value="PEPCASE_1"/>
    <property type="match status" value="1"/>
</dbReference>
<evidence type="ECO:0000313" key="12">
    <source>
        <dbReference type="EMBL" id="KAI3432371.1"/>
    </source>
</evidence>